<organism evidence="2 3">
    <name type="scientific">Nonomuraea guangzhouensis</name>
    <dbReference type="NCBI Taxonomy" id="1291555"/>
    <lineage>
        <taxon>Bacteria</taxon>
        <taxon>Bacillati</taxon>
        <taxon>Actinomycetota</taxon>
        <taxon>Actinomycetes</taxon>
        <taxon>Streptosporangiales</taxon>
        <taxon>Streptosporangiaceae</taxon>
        <taxon>Nonomuraea</taxon>
    </lineage>
</organism>
<gene>
    <name evidence="2" type="ORF">ACFSJ0_07685</name>
</gene>
<dbReference type="SUPFAM" id="SSF54593">
    <property type="entry name" value="Glyoxalase/Bleomycin resistance protein/Dihydroxybiphenyl dioxygenase"/>
    <property type="match status" value="1"/>
</dbReference>
<dbReference type="EMBL" id="JBHUCM010000007">
    <property type="protein sequence ID" value="MFD1536909.1"/>
    <property type="molecule type" value="Genomic_DNA"/>
</dbReference>
<dbReference type="Gene3D" id="3.10.180.10">
    <property type="entry name" value="2,3-Dihydroxybiphenyl 1,2-Dioxygenase, domain 1"/>
    <property type="match status" value="1"/>
</dbReference>
<reference evidence="3" key="1">
    <citation type="journal article" date="2019" name="Int. J. Syst. Evol. Microbiol.">
        <title>The Global Catalogue of Microorganisms (GCM) 10K type strain sequencing project: providing services to taxonomists for standard genome sequencing and annotation.</title>
        <authorList>
            <consortium name="The Broad Institute Genomics Platform"/>
            <consortium name="The Broad Institute Genome Sequencing Center for Infectious Disease"/>
            <person name="Wu L."/>
            <person name="Ma J."/>
        </authorList>
    </citation>
    <scope>NUCLEOTIDE SEQUENCE [LARGE SCALE GENOMIC DNA]</scope>
    <source>
        <strain evidence="3">CGMCC 1.15399</strain>
    </source>
</reference>
<dbReference type="Proteomes" id="UP001597097">
    <property type="component" value="Unassembled WGS sequence"/>
</dbReference>
<comment type="caution">
    <text evidence="2">The sequence shown here is derived from an EMBL/GenBank/DDBJ whole genome shotgun (WGS) entry which is preliminary data.</text>
</comment>
<evidence type="ECO:0000313" key="3">
    <source>
        <dbReference type="Proteomes" id="UP001597097"/>
    </source>
</evidence>
<dbReference type="Pfam" id="PF00903">
    <property type="entry name" value="Glyoxalase"/>
    <property type="match status" value="1"/>
</dbReference>
<dbReference type="InterPro" id="IPR037523">
    <property type="entry name" value="VOC_core"/>
</dbReference>
<name>A0ABW4G309_9ACTN</name>
<proteinExistence type="predicted"/>
<evidence type="ECO:0000313" key="2">
    <source>
        <dbReference type="EMBL" id="MFD1536909.1"/>
    </source>
</evidence>
<dbReference type="PROSITE" id="PS51819">
    <property type="entry name" value="VOC"/>
    <property type="match status" value="1"/>
</dbReference>
<accession>A0ABW4G309</accession>
<sequence>MTNPILSGIHHVKIPVSDLTRSVQWYGQVFGFAVTTEFPEADGTVLGVAGTVPGLGDTQLALRVNRDAAQGCVGFDPVSFAVDDLADVHAWAAHLDTLGVAHSPVIEATVGWLLVFDDPDGISLHLYSWAGHGVDHSDRPGYGRAVTTA</sequence>
<dbReference type="InterPro" id="IPR004360">
    <property type="entry name" value="Glyas_Fos-R_dOase_dom"/>
</dbReference>
<evidence type="ECO:0000259" key="1">
    <source>
        <dbReference type="PROSITE" id="PS51819"/>
    </source>
</evidence>
<feature type="domain" description="VOC" evidence="1">
    <location>
        <begin position="8"/>
        <end position="129"/>
    </location>
</feature>
<dbReference type="InterPro" id="IPR029068">
    <property type="entry name" value="Glyas_Bleomycin-R_OHBP_Dase"/>
</dbReference>
<keyword evidence="3" id="KW-1185">Reference proteome</keyword>
<protein>
    <submittedName>
        <fullName evidence="2">VOC family protein</fullName>
    </submittedName>
</protein>
<dbReference type="RefSeq" id="WP_246650553.1">
    <property type="nucleotide sequence ID" value="NZ_JAHKRM010000003.1"/>
</dbReference>